<name>A0A9N9UQ97_9HYPO</name>
<dbReference type="EMBL" id="CABFNO020001546">
    <property type="protein sequence ID" value="CAG9998336.1"/>
    <property type="molecule type" value="Genomic_DNA"/>
</dbReference>
<sequence>MYKKAIFFLLLLQLLQSTWAAPSDSPGSGAGQDQGDADFPDMKNAERIVLSDGSYFWRSVQHNVPKPDDSVHRAMVNKQFDDMNEDAKTNHELIGASKRPAFMAATWWKHPEGHEVKGTVLPQHQGKDLGTQIFHSNIKKPGGGTSEYTKDYMEQFKKDHPEHGEHRSEGNCAETATIAYVKNPANNIPSDGIPDNARWAVRGKPRANKPHIHEPCQYNDEKLKHGWIVS</sequence>
<gene>
    <name evidence="2" type="ORF">CBYS24578_00003632</name>
</gene>
<organism evidence="2 3">
    <name type="scientific">Clonostachys byssicola</name>
    <dbReference type="NCBI Taxonomy" id="160290"/>
    <lineage>
        <taxon>Eukaryota</taxon>
        <taxon>Fungi</taxon>
        <taxon>Dikarya</taxon>
        <taxon>Ascomycota</taxon>
        <taxon>Pezizomycotina</taxon>
        <taxon>Sordariomycetes</taxon>
        <taxon>Hypocreomycetidae</taxon>
        <taxon>Hypocreales</taxon>
        <taxon>Bionectriaceae</taxon>
        <taxon>Clonostachys</taxon>
    </lineage>
</organism>
<keyword evidence="1" id="KW-0732">Signal</keyword>
<accession>A0A9N9UQ97</accession>
<proteinExistence type="predicted"/>
<dbReference type="Proteomes" id="UP000754883">
    <property type="component" value="Unassembled WGS sequence"/>
</dbReference>
<dbReference type="AlphaFoldDB" id="A0A9N9UQ97"/>
<comment type="caution">
    <text evidence="2">The sequence shown here is derived from an EMBL/GenBank/DDBJ whole genome shotgun (WGS) entry which is preliminary data.</text>
</comment>
<evidence type="ECO:0000313" key="3">
    <source>
        <dbReference type="Proteomes" id="UP000754883"/>
    </source>
</evidence>
<keyword evidence="3" id="KW-1185">Reference proteome</keyword>
<protein>
    <submittedName>
        <fullName evidence="2">Uncharacterized protein</fullName>
    </submittedName>
</protein>
<feature type="chain" id="PRO_5040197748" evidence="1">
    <location>
        <begin position="21"/>
        <end position="230"/>
    </location>
</feature>
<evidence type="ECO:0000256" key="1">
    <source>
        <dbReference type="SAM" id="SignalP"/>
    </source>
</evidence>
<feature type="signal peptide" evidence="1">
    <location>
        <begin position="1"/>
        <end position="20"/>
    </location>
</feature>
<evidence type="ECO:0000313" key="2">
    <source>
        <dbReference type="EMBL" id="CAG9998336.1"/>
    </source>
</evidence>
<reference evidence="2" key="1">
    <citation type="submission" date="2021-10" db="EMBL/GenBank/DDBJ databases">
        <authorList>
            <person name="Piombo E."/>
        </authorList>
    </citation>
    <scope>NUCLEOTIDE SEQUENCE</scope>
</reference>